<feature type="non-terminal residue" evidence="1">
    <location>
        <position position="1"/>
    </location>
</feature>
<proteinExistence type="predicted"/>
<protein>
    <submittedName>
        <fullName evidence="1">Uncharacterized protein</fullName>
    </submittedName>
</protein>
<reference evidence="1" key="1">
    <citation type="journal article" date="2014" name="Front. Microbiol.">
        <title>High frequency of phylogenetically diverse reductive dehalogenase-homologous genes in deep subseafloor sedimentary metagenomes.</title>
        <authorList>
            <person name="Kawai M."/>
            <person name="Futagami T."/>
            <person name="Toyoda A."/>
            <person name="Takaki Y."/>
            <person name="Nishi S."/>
            <person name="Hori S."/>
            <person name="Arai W."/>
            <person name="Tsubouchi T."/>
            <person name="Morono Y."/>
            <person name="Uchiyama I."/>
            <person name="Ito T."/>
            <person name="Fujiyama A."/>
            <person name="Inagaki F."/>
            <person name="Takami H."/>
        </authorList>
    </citation>
    <scope>NUCLEOTIDE SEQUENCE</scope>
    <source>
        <strain evidence="1">Expedition CK06-06</strain>
    </source>
</reference>
<organism evidence="1">
    <name type="scientific">marine sediment metagenome</name>
    <dbReference type="NCBI Taxonomy" id="412755"/>
    <lineage>
        <taxon>unclassified sequences</taxon>
        <taxon>metagenomes</taxon>
        <taxon>ecological metagenomes</taxon>
    </lineage>
</organism>
<accession>X1G397</accession>
<gene>
    <name evidence="1" type="ORF">S03H2_31877</name>
</gene>
<dbReference type="AlphaFoldDB" id="X1G397"/>
<sequence>FQKLNTPILLEKVMAKELIIILRDLFFSIFYQKYFFPKTLKSLSEIKNEPNRYRNFLKLTYLIIIFSILGGEFHYIRELKSKYPVLNEDESLKMLFLLPEYKLSSTIGYFSNKTDVDNNISNFQKLLQDMFKSYIFNYCIEIKYDSKFFCDTKLNENKIFNIDVFNHSDIVLKDVTLDLVMKPKNRIALKIIKSPNHKDLKRKLEWEIELTGKTAGKANFSIQLAIKNPFIENNKLNYKKKLSVMAIIEK</sequence>
<name>X1G397_9ZZZZ</name>
<dbReference type="EMBL" id="BARU01019356">
    <property type="protein sequence ID" value="GAH51737.1"/>
    <property type="molecule type" value="Genomic_DNA"/>
</dbReference>
<evidence type="ECO:0000313" key="1">
    <source>
        <dbReference type="EMBL" id="GAH51737.1"/>
    </source>
</evidence>
<comment type="caution">
    <text evidence="1">The sequence shown here is derived from an EMBL/GenBank/DDBJ whole genome shotgun (WGS) entry which is preliminary data.</text>
</comment>